<evidence type="ECO:0000313" key="7">
    <source>
        <dbReference type="EMBL" id="GHD29199.1"/>
    </source>
</evidence>
<keyword evidence="4 5" id="KW-0472">Membrane</keyword>
<dbReference type="AlphaFoldDB" id="A0A919CJS2"/>
<feature type="transmembrane region" description="Helical" evidence="5">
    <location>
        <begin position="93"/>
        <end position="110"/>
    </location>
</feature>
<feature type="domain" description="Integral membrane bound transporter" evidence="6">
    <location>
        <begin position="278"/>
        <end position="402"/>
    </location>
</feature>
<organism evidence="7 8">
    <name type="scientific">Nocardiopsis kunsanensis</name>
    <dbReference type="NCBI Taxonomy" id="141693"/>
    <lineage>
        <taxon>Bacteria</taxon>
        <taxon>Bacillati</taxon>
        <taxon>Actinomycetota</taxon>
        <taxon>Actinomycetes</taxon>
        <taxon>Streptosporangiales</taxon>
        <taxon>Nocardiopsidaceae</taxon>
        <taxon>Nocardiopsis</taxon>
    </lineage>
</organism>
<feature type="transmembrane region" description="Helical" evidence="5">
    <location>
        <begin position="389"/>
        <end position="407"/>
    </location>
</feature>
<feature type="transmembrane region" description="Helical" evidence="5">
    <location>
        <begin position="117"/>
        <end position="136"/>
    </location>
</feature>
<dbReference type="InterPro" id="IPR049453">
    <property type="entry name" value="Memb_transporter_dom"/>
</dbReference>
<evidence type="ECO:0000313" key="8">
    <source>
        <dbReference type="Proteomes" id="UP000654947"/>
    </source>
</evidence>
<evidence type="ECO:0000256" key="2">
    <source>
        <dbReference type="ARBA" id="ARBA00022692"/>
    </source>
</evidence>
<keyword evidence="3 5" id="KW-1133">Transmembrane helix</keyword>
<feature type="transmembrane region" description="Helical" evidence="5">
    <location>
        <begin position="148"/>
        <end position="172"/>
    </location>
</feature>
<comment type="subcellular location">
    <subcellularLocation>
        <location evidence="1">Membrane</location>
        <topology evidence="1">Multi-pass membrane protein</topology>
    </subcellularLocation>
</comment>
<evidence type="ECO:0000259" key="6">
    <source>
        <dbReference type="Pfam" id="PF13515"/>
    </source>
</evidence>
<reference evidence="7 8" key="1">
    <citation type="journal article" date="2014" name="Int. J. Syst. Evol. Microbiol.">
        <title>Complete genome sequence of Corynebacterium casei LMG S-19264T (=DSM 44701T), isolated from a smear-ripened cheese.</title>
        <authorList>
            <consortium name="US DOE Joint Genome Institute (JGI-PGF)"/>
            <person name="Walter F."/>
            <person name="Albersmeier A."/>
            <person name="Kalinowski J."/>
            <person name="Ruckert C."/>
        </authorList>
    </citation>
    <scope>NUCLEOTIDE SEQUENCE [LARGE SCALE GENOMIC DNA]</scope>
    <source>
        <strain evidence="7 8">KCTC 19473</strain>
    </source>
</reference>
<evidence type="ECO:0000256" key="1">
    <source>
        <dbReference type="ARBA" id="ARBA00004141"/>
    </source>
</evidence>
<keyword evidence="8" id="KW-1185">Reference proteome</keyword>
<feature type="transmembrane region" description="Helical" evidence="5">
    <location>
        <begin position="28"/>
        <end position="58"/>
    </location>
</feature>
<dbReference type="Pfam" id="PF13515">
    <property type="entry name" value="FUSC_2"/>
    <property type="match status" value="1"/>
</dbReference>
<accession>A0A919CJS2</accession>
<dbReference type="RefSeq" id="WP_230480108.1">
    <property type="nucleotide sequence ID" value="NZ_BMXL01000015.1"/>
</dbReference>
<proteinExistence type="predicted"/>
<comment type="caution">
    <text evidence="7">The sequence shown here is derived from an EMBL/GenBank/DDBJ whole genome shotgun (WGS) entry which is preliminary data.</text>
</comment>
<evidence type="ECO:0000256" key="4">
    <source>
        <dbReference type="ARBA" id="ARBA00023136"/>
    </source>
</evidence>
<sequence>MSRLLSVRGALAPRPVHGNVWATAVRVGLSVALVLGALYAAGHVELIPYAAMGCFTCLYARDETYARRRVLLLVVGAALTLSVALGALTQVLVGHTLAAVVVASLVAGGGKYLSDALALGAPAGLMFVFAVGVAAYNPLDAAQVPLVVATTAGAGAVCWLLAQAGALAWAAAPERLATARALTARAEDVLTGGHSELARARACAELSELARRVRRERRPQAVLSRGELRTFSGWVQQMRSHHRQVPSVWGALGGAWRRPSPTPVSVVRIVLACLVAGAGAWMLGMGHGYWAAVSAGSVLQAANVTTTWHRTLQRAGGTVVGMVLAGALFQADYSVLGVIALVVVLQMGAELVVALNYSYGLVFVTPLTLALSNLAQAGGGAQELAGERLWATVLGALVGLAVCALVPNRSLAQYLEQARAECEAALELVAGGGGAHERRRLGRSVVALSRALDLAAGEPGSEGDRIAGARRVLERARFPAGARVHAGV</sequence>
<dbReference type="Proteomes" id="UP000654947">
    <property type="component" value="Unassembled WGS sequence"/>
</dbReference>
<feature type="transmembrane region" description="Helical" evidence="5">
    <location>
        <begin position="320"/>
        <end position="345"/>
    </location>
</feature>
<evidence type="ECO:0000256" key="5">
    <source>
        <dbReference type="SAM" id="Phobius"/>
    </source>
</evidence>
<feature type="transmembrane region" description="Helical" evidence="5">
    <location>
        <begin position="70"/>
        <end position="87"/>
    </location>
</feature>
<keyword evidence="2 5" id="KW-0812">Transmembrane</keyword>
<dbReference type="EMBL" id="BMXL01000015">
    <property type="protein sequence ID" value="GHD29199.1"/>
    <property type="molecule type" value="Genomic_DNA"/>
</dbReference>
<evidence type="ECO:0000256" key="3">
    <source>
        <dbReference type="ARBA" id="ARBA00022989"/>
    </source>
</evidence>
<feature type="transmembrane region" description="Helical" evidence="5">
    <location>
        <begin position="357"/>
        <end position="377"/>
    </location>
</feature>
<feature type="transmembrane region" description="Helical" evidence="5">
    <location>
        <begin position="266"/>
        <end position="283"/>
    </location>
</feature>
<protein>
    <recommendedName>
        <fullName evidence="6">Integral membrane bound transporter domain-containing protein</fullName>
    </recommendedName>
</protein>
<gene>
    <name evidence="7" type="ORF">GCM10007147_29790</name>
</gene>
<name>A0A919CJS2_9ACTN</name>
<dbReference type="GO" id="GO:0016020">
    <property type="term" value="C:membrane"/>
    <property type="evidence" value="ECO:0007669"/>
    <property type="project" value="UniProtKB-SubCell"/>
</dbReference>